<protein>
    <submittedName>
        <fullName evidence="9">Murein L,D-transpeptidase</fullName>
    </submittedName>
</protein>
<reference evidence="10" key="1">
    <citation type="journal article" date="2019" name="Int. J. Syst. Evol. Microbiol.">
        <title>The Global Catalogue of Microorganisms (GCM) 10K type strain sequencing project: providing services to taxonomists for standard genome sequencing and annotation.</title>
        <authorList>
            <consortium name="The Broad Institute Genomics Platform"/>
            <consortium name="The Broad Institute Genome Sequencing Center for Infectious Disease"/>
            <person name="Wu L."/>
            <person name="Ma J."/>
        </authorList>
    </citation>
    <scope>NUCLEOTIDE SEQUENCE [LARGE SCALE GENOMIC DNA]</scope>
    <source>
        <strain evidence="10">CGMCC 4.1782</strain>
    </source>
</reference>
<dbReference type="Gene3D" id="2.40.440.10">
    <property type="entry name" value="L,D-transpeptidase catalytic domain-like"/>
    <property type="match status" value="1"/>
</dbReference>
<keyword evidence="10" id="KW-1185">Reference proteome</keyword>
<keyword evidence="5 7" id="KW-0573">Peptidoglycan synthesis</keyword>
<evidence type="ECO:0000256" key="5">
    <source>
        <dbReference type="ARBA" id="ARBA00022984"/>
    </source>
</evidence>
<feature type="active site" description="Proton donor/acceptor" evidence="7">
    <location>
        <position position="263"/>
    </location>
</feature>
<accession>A0ABW5CV87</accession>
<dbReference type="PROSITE" id="PS52029">
    <property type="entry name" value="LD_TPASE"/>
    <property type="match status" value="1"/>
</dbReference>
<comment type="pathway">
    <text evidence="1 7">Cell wall biogenesis; peptidoglycan biosynthesis.</text>
</comment>
<dbReference type="PANTHER" id="PTHR41533">
    <property type="entry name" value="L,D-TRANSPEPTIDASE HI_1667-RELATED"/>
    <property type="match status" value="1"/>
</dbReference>
<sequence length="362" mass="41604">MLLVPDYAVRMQEAIVYYQQLATQPWKPVPGRPLLKSGTTSPRVQQLQENLILLGDLPHELAGTDEVYTSEVAAAVANFQERHGLIADSIYGPKTAAAMSVPPARRLVQLQNSLSRWSATSRGLEPPYLIVNIPEYALRLVDSSNVILETRTIIGKPDLPTRSVRTAVHTIIVNPSWIIPRSIASKEILPILKRNPGYLDKRDMRLFKPTILGGYVRVNPWQINWAKVTPHNFNYRIVQKPGEQNELGRIKFLFNTRVDQYLHDTKNRQLFDLEYRALSHGCIRVQHPEELAKYLLQERSGYSAKRVERLLTSKKPEQNIRLKKPTPLLITYLTAWIDNRDRIQFRDDIYGYDKAPPLTRQE</sequence>
<keyword evidence="4 7" id="KW-0133">Cell shape</keyword>
<evidence type="ECO:0000256" key="1">
    <source>
        <dbReference type="ARBA" id="ARBA00004752"/>
    </source>
</evidence>
<dbReference type="CDD" id="cd16913">
    <property type="entry name" value="YkuD_like"/>
    <property type="match status" value="1"/>
</dbReference>
<evidence type="ECO:0000259" key="8">
    <source>
        <dbReference type="PROSITE" id="PS52029"/>
    </source>
</evidence>
<dbReference type="InterPro" id="IPR005490">
    <property type="entry name" value="LD_TPept_cat_dom"/>
</dbReference>
<keyword evidence="3" id="KW-0808">Transferase</keyword>
<evidence type="ECO:0000313" key="9">
    <source>
        <dbReference type="EMBL" id="MFD2245527.1"/>
    </source>
</evidence>
<dbReference type="RefSeq" id="WP_250428993.1">
    <property type="nucleotide sequence ID" value="NZ_JALPRR010000002.1"/>
</dbReference>
<dbReference type="Proteomes" id="UP001597374">
    <property type="component" value="Unassembled WGS sequence"/>
</dbReference>
<dbReference type="EMBL" id="JBHUIM010000001">
    <property type="protein sequence ID" value="MFD2245527.1"/>
    <property type="molecule type" value="Genomic_DNA"/>
</dbReference>
<evidence type="ECO:0000256" key="2">
    <source>
        <dbReference type="ARBA" id="ARBA00005992"/>
    </source>
</evidence>
<feature type="active site" description="Nucleophile" evidence="7">
    <location>
        <position position="282"/>
    </location>
</feature>
<feature type="domain" description="L,D-TPase catalytic" evidence="8">
    <location>
        <begin position="127"/>
        <end position="310"/>
    </location>
</feature>
<organism evidence="9 10">
    <name type="scientific">Pontibacter ruber</name>
    <dbReference type="NCBI Taxonomy" id="1343895"/>
    <lineage>
        <taxon>Bacteria</taxon>
        <taxon>Pseudomonadati</taxon>
        <taxon>Bacteroidota</taxon>
        <taxon>Cytophagia</taxon>
        <taxon>Cytophagales</taxon>
        <taxon>Hymenobacteraceae</taxon>
        <taxon>Pontibacter</taxon>
    </lineage>
</organism>
<evidence type="ECO:0000256" key="4">
    <source>
        <dbReference type="ARBA" id="ARBA00022960"/>
    </source>
</evidence>
<dbReference type="InterPro" id="IPR036366">
    <property type="entry name" value="PGBDSf"/>
</dbReference>
<dbReference type="InterPro" id="IPR052905">
    <property type="entry name" value="LD-transpeptidase_YkuD-like"/>
</dbReference>
<evidence type="ECO:0000256" key="6">
    <source>
        <dbReference type="ARBA" id="ARBA00023316"/>
    </source>
</evidence>
<evidence type="ECO:0000256" key="7">
    <source>
        <dbReference type="PROSITE-ProRule" id="PRU01373"/>
    </source>
</evidence>
<evidence type="ECO:0000313" key="10">
    <source>
        <dbReference type="Proteomes" id="UP001597374"/>
    </source>
</evidence>
<dbReference type="InterPro" id="IPR038063">
    <property type="entry name" value="Transpep_catalytic_dom"/>
</dbReference>
<dbReference type="SUPFAM" id="SSF47090">
    <property type="entry name" value="PGBD-like"/>
    <property type="match status" value="1"/>
</dbReference>
<name>A0ABW5CV87_9BACT</name>
<dbReference type="InterPro" id="IPR002477">
    <property type="entry name" value="Peptidoglycan-bd-like"/>
</dbReference>
<gene>
    <name evidence="9" type="ORF">ACFSKP_04620</name>
</gene>
<comment type="similarity">
    <text evidence="2">Belongs to the YkuD family.</text>
</comment>
<comment type="caution">
    <text evidence="9">The sequence shown here is derived from an EMBL/GenBank/DDBJ whole genome shotgun (WGS) entry which is preliminary data.</text>
</comment>
<keyword evidence="6 7" id="KW-0961">Cell wall biogenesis/degradation</keyword>
<dbReference type="Gene3D" id="1.10.101.10">
    <property type="entry name" value="PGBD-like superfamily/PGBD"/>
    <property type="match status" value="1"/>
</dbReference>
<dbReference type="InterPro" id="IPR036365">
    <property type="entry name" value="PGBD-like_sf"/>
</dbReference>
<dbReference type="SUPFAM" id="SSF141523">
    <property type="entry name" value="L,D-transpeptidase catalytic domain-like"/>
    <property type="match status" value="1"/>
</dbReference>
<dbReference type="PANTHER" id="PTHR41533:SF2">
    <property type="entry name" value="BLR7131 PROTEIN"/>
    <property type="match status" value="1"/>
</dbReference>
<dbReference type="Pfam" id="PF01471">
    <property type="entry name" value="PG_binding_1"/>
    <property type="match status" value="1"/>
</dbReference>
<proteinExistence type="inferred from homology"/>
<dbReference type="Pfam" id="PF03734">
    <property type="entry name" value="YkuD"/>
    <property type="match status" value="1"/>
</dbReference>
<evidence type="ECO:0000256" key="3">
    <source>
        <dbReference type="ARBA" id="ARBA00022679"/>
    </source>
</evidence>